<accession>A0ABQ8UI85</accession>
<feature type="region of interest" description="Disordered" evidence="1">
    <location>
        <begin position="20"/>
        <end position="46"/>
    </location>
</feature>
<dbReference type="EMBL" id="JAPMOS010000047">
    <property type="protein sequence ID" value="KAJ4457427.1"/>
    <property type="molecule type" value="Genomic_DNA"/>
</dbReference>
<name>A0ABQ8UI85_9EUKA</name>
<reference evidence="2" key="1">
    <citation type="journal article" date="2022" name="bioRxiv">
        <title>Genomics of Preaxostyla Flagellates Illuminates Evolutionary Transitions and the Path Towards Mitochondrial Loss.</title>
        <authorList>
            <person name="Novak L.V.F."/>
            <person name="Treitli S.C."/>
            <person name="Pyrih J."/>
            <person name="Halakuc P."/>
            <person name="Pipaliya S.V."/>
            <person name="Vacek V."/>
            <person name="Brzon O."/>
            <person name="Soukal P."/>
            <person name="Eme L."/>
            <person name="Dacks J.B."/>
            <person name="Karnkowska A."/>
            <person name="Elias M."/>
            <person name="Hampl V."/>
        </authorList>
    </citation>
    <scope>NUCLEOTIDE SEQUENCE</scope>
    <source>
        <strain evidence="2">RCP-MX</strain>
    </source>
</reference>
<evidence type="ECO:0000313" key="3">
    <source>
        <dbReference type="Proteomes" id="UP001141327"/>
    </source>
</evidence>
<gene>
    <name evidence="2" type="ORF">PAPYR_7133</name>
</gene>
<feature type="compositionally biased region" description="Basic and acidic residues" evidence="1">
    <location>
        <begin position="183"/>
        <end position="195"/>
    </location>
</feature>
<protein>
    <submittedName>
        <fullName evidence="2">Uncharacterized protein</fullName>
    </submittedName>
</protein>
<proteinExistence type="predicted"/>
<sequence>MERVTECLVTKSGFVKEPFPDSGCVETSVRSSQLSSSPGPLDPQHPTGVPFLPGDNIARTRVMLTADPTRKAPMTHGLLNNSSVAQAQDRERPELTRWLFCGQGIHAERGECPTSAMHIGVSLRGSSRGLGTACSFAKCERRVNERTSSSPHPIDETDTLAAVPFGTPIGGTGGSAPGPGHETSGKLDGSREESLSSHPLSALLGETPLVISAHSPSSECVPSAPTYTFQSLPITPAHPIPTSEGHDGAAPSREGEHPCKAENSALVRLAHSRVALFHSISAPLLGALRCCPAWSGITLHTRTRTILRAFGWAGLCLSQQAGGQVRNNFGISALLGLEIGENSLTASKPHSCTSFLNGFSSDPVCAVTPAPEVVFFQAGPLCLRLPMTITPTLGPLCDFSAYLLVYVPAPRVFS</sequence>
<keyword evidence="3" id="KW-1185">Reference proteome</keyword>
<dbReference type="Proteomes" id="UP001141327">
    <property type="component" value="Unassembled WGS sequence"/>
</dbReference>
<organism evidence="2 3">
    <name type="scientific">Paratrimastix pyriformis</name>
    <dbReference type="NCBI Taxonomy" id="342808"/>
    <lineage>
        <taxon>Eukaryota</taxon>
        <taxon>Metamonada</taxon>
        <taxon>Preaxostyla</taxon>
        <taxon>Paratrimastigidae</taxon>
        <taxon>Paratrimastix</taxon>
    </lineage>
</organism>
<evidence type="ECO:0000313" key="2">
    <source>
        <dbReference type="EMBL" id="KAJ4457427.1"/>
    </source>
</evidence>
<evidence type="ECO:0000256" key="1">
    <source>
        <dbReference type="SAM" id="MobiDB-lite"/>
    </source>
</evidence>
<feature type="region of interest" description="Disordered" evidence="1">
    <location>
        <begin position="235"/>
        <end position="258"/>
    </location>
</feature>
<feature type="region of interest" description="Disordered" evidence="1">
    <location>
        <begin position="168"/>
        <end position="197"/>
    </location>
</feature>
<feature type="compositionally biased region" description="Polar residues" evidence="1">
    <location>
        <begin position="28"/>
        <end position="38"/>
    </location>
</feature>
<feature type="compositionally biased region" description="Gly residues" evidence="1">
    <location>
        <begin position="168"/>
        <end position="177"/>
    </location>
</feature>
<comment type="caution">
    <text evidence="2">The sequence shown here is derived from an EMBL/GenBank/DDBJ whole genome shotgun (WGS) entry which is preliminary data.</text>
</comment>